<dbReference type="PROSITE" id="PS50943">
    <property type="entry name" value="HTH_CROC1"/>
    <property type="match status" value="1"/>
</dbReference>
<gene>
    <name evidence="4" type="ORF">B0I18_10959</name>
</gene>
<dbReference type="Pfam" id="PF01381">
    <property type="entry name" value="HTH_3"/>
    <property type="match status" value="1"/>
</dbReference>
<evidence type="ECO:0000259" key="3">
    <source>
        <dbReference type="PROSITE" id="PS50943"/>
    </source>
</evidence>
<dbReference type="PANTHER" id="PTHR46558:SF11">
    <property type="entry name" value="HTH-TYPE TRANSCRIPTIONAL REGULATOR XRE"/>
    <property type="match status" value="1"/>
</dbReference>
<evidence type="ECO:0000256" key="2">
    <source>
        <dbReference type="SAM" id="Coils"/>
    </source>
</evidence>
<evidence type="ECO:0000313" key="5">
    <source>
        <dbReference type="Proteomes" id="UP000240572"/>
    </source>
</evidence>
<dbReference type="Proteomes" id="UP000240572">
    <property type="component" value="Unassembled WGS sequence"/>
</dbReference>
<name>A0A2P8CYL4_9BACT</name>
<dbReference type="SUPFAM" id="SSF47413">
    <property type="entry name" value="lambda repressor-like DNA-binding domains"/>
    <property type="match status" value="1"/>
</dbReference>
<dbReference type="Gene3D" id="1.10.260.40">
    <property type="entry name" value="lambda repressor-like DNA-binding domains"/>
    <property type="match status" value="1"/>
</dbReference>
<evidence type="ECO:0000313" key="4">
    <source>
        <dbReference type="EMBL" id="PSK90053.1"/>
    </source>
</evidence>
<comment type="caution">
    <text evidence="4">The sequence shown here is derived from an EMBL/GenBank/DDBJ whole genome shotgun (WGS) entry which is preliminary data.</text>
</comment>
<evidence type="ECO:0000256" key="1">
    <source>
        <dbReference type="ARBA" id="ARBA00023125"/>
    </source>
</evidence>
<dbReference type="EMBL" id="PYGD01000009">
    <property type="protein sequence ID" value="PSK90053.1"/>
    <property type="molecule type" value="Genomic_DNA"/>
</dbReference>
<dbReference type="InterPro" id="IPR001387">
    <property type="entry name" value="Cro/C1-type_HTH"/>
</dbReference>
<keyword evidence="2" id="KW-0175">Coiled coil</keyword>
<dbReference type="PANTHER" id="PTHR46558">
    <property type="entry name" value="TRACRIPTIONAL REGULATORY PROTEIN-RELATED-RELATED"/>
    <property type="match status" value="1"/>
</dbReference>
<feature type="coiled-coil region" evidence="2">
    <location>
        <begin position="90"/>
        <end position="117"/>
    </location>
</feature>
<reference evidence="4 5" key="1">
    <citation type="submission" date="2018-03" db="EMBL/GenBank/DDBJ databases">
        <title>Genomic Encyclopedia of Type Strains, Phase III (KMG-III): the genomes of soil and plant-associated and newly described type strains.</title>
        <authorList>
            <person name="Whitman W."/>
        </authorList>
    </citation>
    <scope>NUCLEOTIDE SEQUENCE [LARGE SCALE GENOMIC DNA]</scope>
    <source>
        <strain evidence="4 5">CGMCC 1.12700</strain>
    </source>
</reference>
<organism evidence="4 5">
    <name type="scientific">Taibaiella chishuiensis</name>
    <dbReference type="NCBI Taxonomy" id="1434707"/>
    <lineage>
        <taxon>Bacteria</taxon>
        <taxon>Pseudomonadati</taxon>
        <taxon>Bacteroidota</taxon>
        <taxon>Chitinophagia</taxon>
        <taxon>Chitinophagales</taxon>
        <taxon>Chitinophagaceae</taxon>
        <taxon>Taibaiella</taxon>
    </lineage>
</organism>
<proteinExistence type="predicted"/>
<dbReference type="SMART" id="SM00530">
    <property type="entry name" value="HTH_XRE"/>
    <property type="match status" value="1"/>
</dbReference>
<dbReference type="GO" id="GO:0003677">
    <property type="term" value="F:DNA binding"/>
    <property type="evidence" value="ECO:0007669"/>
    <property type="project" value="UniProtKB-KW"/>
</dbReference>
<dbReference type="InterPro" id="IPR010982">
    <property type="entry name" value="Lambda_DNA-bd_dom_sf"/>
</dbReference>
<feature type="domain" description="HTH cro/C1-type" evidence="3">
    <location>
        <begin position="10"/>
        <end position="65"/>
    </location>
</feature>
<dbReference type="OrthoDB" id="4762426at2"/>
<dbReference type="RefSeq" id="WP_106524399.1">
    <property type="nucleotide sequence ID" value="NZ_PYGD01000009.1"/>
</dbReference>
<dbReference type="AlphaFoldDB" id="A0A2P8CYL4"/>
<accession>A0A2P8CYL4</accession>
<protein>
    <submittedName>
        <fullName evidence="4">Helix-turn-helix protein</fullName>
    </submittedName>
</protein>
<keyword evidence="5" id="KW-1185">Reference proteome</keyword>
<sequence length="129" mass="14696">MDITYIREKIKLLRRTKGITQKEMGSRLYMDERSYAKIERGEKKSIDILLLTSIADKLNVDLETLLGKENTAAATQAANTTTTTTGNTDIHSLIEAHQALREEIQQLKDEIKTMISSHQEALRILRHSE</sequence>
<dbReference type="CDD" id="cd00093">
    <property type="entry name" value="HTH_XRE"/>
    <property type="match status" value="1"/>
</dbReference>
<keyword evidence="1" id="KW-0238">DNA-binding</keyword>